<dbReference type="Gene3D" id="3.30.450.20">
    <property type="entry name" value="PAS domain"/>
    <property type="match status" value="2"/>
</dbReference>
<dbReference type="PANTHER" id="PTHR43711">
    <property type="entry name" value="TWO-COMPONENT HISTIDINE KINASE"/>
    <property type="match status" value="1"/>
</dbReference>
<feature type="domain" description="Response regulatory" evidence="9">
    <location>
        <begin position="6"/>
        <end position="123"/>
    </location>
</feature>
<name>A0ABD5X4J8_9EURY</name>
<dbReference type="RefSeq" id="WP_267636450.1">
    <property type="nucleotide sequence ID" value="NZ_JAODIY010000004.1"/>
</dbReference>
<dbReference type="EMBL" id="JBHSZQ010000004">
    <property type="protein sequence ID" value="MFC7125454.1"/>
    <property type="molecule type" value="Genomic_DNA"/>
</dbReference>
<dbReference type="SUPFAM" id="SSF55874">
    <property type="entry name" value="ATPase domain of HSP90 chaperone/DNA topoisomerase II/histidine kinase"/>
    <property type="match status" value="1"/>
</dbReference>
<dbReference type="PROSITE" id="PS50112">
    <property type="entry name" value="PAS"/>
    <property type="match status" value="1"/>
</dbReference>
<dbReference type="InterPro" id="IPR011006">
    <property type="entry name" value="CheY-like_superfamily"/>
</dbReference>
<reference evidence="12 13" key="1">
    <citation type="journal article" date="2014" name="Int. J. Syst. Evol. Microbiol.">
        <title>Complete genome sequence of Corynebacterium casei LMG S-19264T (=DSM 44701T), isolated from a smear-ripened cheese.</title>
        <authorList>
            <consortium name="US DOE Joint Genome Institute (JGI-PGF)"/>
            <person name="Walter F."/>
            <person name="Albersmeier A."/>
            <person name="Kalinowski J."/>
            <person name="Ruckert C."/>
        </authorList>
    </citation>
    <scope>NUCLEOTIDE SEQUENCE [LARGE SCALE GENOMIC DNA]</scope>
    <source>
        <strain evidence="12 13">CGMCC 4.7215</strain>
    </source>
</reference>
<dbReference type="Gene3D" id="3.40.50.2300">
    <property type="match status" value="1"/>
</dbReference>
<evidence type="ECO:0000256" key="2">
    <source>
        <dbReference type="ARBA" id="ARBA00012438"/>
    </source>
</evidence>
<dbReference type="InterPro" id="IPR036890">
    <property type="entry name" value="HATPase_C_sf"/>
</dbReference>
<evidence type="ECO:0000259" key="8">
    <source>
        <dbReference type="PROSITE" id="PS50109"/>
    </source>
</evidence>
<dbReference type="NCBIfam" id="TIGR00229">
    <property type="entry name" value="sensory_box"/>
    <property type="match status" value="2"/>
</dbReference>
<keyword evidence="5" id="KW-0418">Kinase</keyword>
<feature type="domain" description="PAC" evidence="11">
    <location>
        <begin position="348"/>
        <end position="399"/>
    </location>
</feature>
<evidence type="ECO:0000256" key="4">
    <source>
        <dbReference type="ARBA" id="ARBA00022679"/>
    </source>
</evidence>
<comment type="caution">
    <text evidence="12">The sequence shown here is derived from an EMBL/GenBank/DDBJ whole genome shotgun (WGS) entry which is preliminary data.</text>
</comment>
<dbReference type="PANTHER" id="PTHR43711:SF1">
    <property type="entry name" value="HISTIDINE KINASE 1"/>
    <property type="match status" value="1"/>
</dbReference>
<dbReference type="InterPro" id="IPR004358">
    <property type="entry name" value="Sig_transdc_His_kin-like_C"/>
</dbReference>
<dbReference type="GO" id="GO:0000160">
    <property type="term" value="P:phosphorelay signal transduction system"/>
    <property type="evidence" value="ECO:0007669"/>
    <property type="project" value="UniProtKB-KW"/>
</dbReference>
<dbReference type="SMART" id="SM00091">
    <property type="entry name" value="PAS"/>
    <property type="match status" value="2"/>
</dbReference>
<dbReference type="GO" id="GO:0004673">
    <property type="term" value="F:protein histidine kinase activity"/>
    <property type="evidence" value="ECO:0007669"/>
    <property type="project" value="UniProtKB-EC"/>
</dbReference>
<dbReference type="PROSITE" id="PS50110">
    <property type="entry name" value="RESPONSE_REGULATORY"/>
    <property type="match status" value="1"/>
</dbReference>
<dbReference type="SUPFAM" id="SSF55785">
    <property type="entry name" value="PYP-like sensor domain (PAS domain)"/>
    <property type="match status" value="2"/>
</dbReference>
<dbReference type="Gene3D" id="1.10.287.130">
    <property type="match status" value="1"/>
</dbReference>
<dbReference type="AlphaFoldDB" id="A0ABD5X4J8"/>
<dbReference type="Pfam" id="PF02518">
    <property type="entry name" value="HATPase_c"/>
    <property type="match status" value="1"/>
</dbReference>
<keyword evidence="4" id="KW-0808">Transferase</keyword>
<organism evidence="12 13">
    <name type="scientific">Halovenus rubra</name>
    <dbReference type="NCBI Taxonomy" id="869890"/>
    <lineage>
        <taxon>Archaea</taxon>
        <taxon>Methanobacteriati</taxon>
        <taxon>Methanobacteriota</taxon>
        <taxon>Stenosarchaea group</taxon>
        <taxon>Halobacteria</taxon>
        <taxon>Halobacteriales</taxon>
        <taxon>Haloarculaceae</taxon>
        <taxon>Halovenus</taxon>
    </lineage>
</organism>
<dbReference type="InterPro" id="IPR013656">
    <property type="entry name" value="PAS_4"/>
</dbReference>
<protein>
    <recommendedName>
        <fullName evidence="2">histidine kinase</fullName>
        <ecNumber evidence="2">2.7.13.3</ecNumber>
    </recommendedName>
</protein>
<dbReference type="InterPro" id="IPR050736">
    <property type="entry name" value="Sensor_HK_Regulatory"/>
</dbReference>
<dbReference type="SMART" id="SM00387">
    <property type="entry name" value="HATPase_c"/>
    <property type="match status" value="1"/>
</dbReference>
<feature type="domain" description="Histidine kinase" evidence="8">
    <location>
        <begin position="410"/>
        <end position="598"/>
    </location>
</feature>
<evidence type="ECO:0000259" key="9">
    <source>
        <dbReference type="PROSITE" id="PS50110"/>
    </source>
</evidence>
<dbReference type="PROSITE" id="PS50109">
    <property type="entry name" value="HIS_KIN"/>
    <property type="match status" value="1"/>
</dbReference>
<proteinExistence type="predicted"/>
<dbReference type="InterPro" id="IPR000700">
    <property type="entry name" value="PAS-assoc_C"/>
</dbReference>
<evidence type="ECO:0000256" key="3">
    <source>
        <dbReference type="ARBA" id="ARBA00022553"/>
    </source>
</evidence>
<evidence type="ECO:0000259" key="11">
    <source>
        <dbReference type="PROSITE" id="PS50113"/>
    </source>
</evidence>
<dbReference type="InterPro" id="IPR001789">
    <property type="entry name" value="Sig_transdc_resp-reg_receiver"/>
</dbReference>
<dbReference type="PRINTS" id="PR00344">
    <property type="entry name" value="BCTRLSENSOR"/>
</dbReference>
<dbReference type="SMART" id="SM00388">
    <property type="entry name" value="HisKA"/>
    <property type="match status" value="1"/>
</dbReference>
<evidence type="ECO:0000259" key="10">
    <source>
        <dbReference type="PROSITE" id="PS50112"/>
    </source>
</evidence>
<evidence type="ECO:0000313" key="13">
    <source>
        <dbReference type="Proteomes" id="UP001596414"/>
    </source>
</evidence>
<dbReference type="InterPro" id="IPR003661">
    <property type="entry name" value="HisK_dim/P_dom"/>
</dbReference>
<dbReference type="Pfam" id="PF00512">
    <property type="entry name" value="HisKA"/>
    <property type="match status" value="1"/>
</dbReference>
<dbReference type="InterPro" id="IPR003594">
    <property type="entry name" value="HATPase_dom"/>
</dbReference>
<evidence type="ECO:0000256" key="1">
    <source>
        <dbReference type="ARBA" id="ARBA00000085"/>
    </source>
</evidence>
<dbReference type="SUPFAM" id="SSF52172">
    <property type="entry name" value="CheY-like"/>
    <property type="match status" value="1"/>
</dbReference>
<evidence type="ECO:0000256" key="7">
    <source>
        <dbReference type="PROSITE-ProRule" id="PRU00169"/>
    </source>
</evidence>
<dbReference type="InterPro" id="IPR036097">
    <property type="entry name" value="HisK_dim/P_sf"/>
</dbReference>
<dbReference type="Proteomes" id="UP001596414">
    <property type="component" value="Unassembled WGS sequence"/>
</dbReference>
<evidence type="ECO:0000256" key="6">
    <source>
        <dbReference type="ARBA" id="ARBA00023012"/>
    </source>
</evidence>
<gene>
    <name evidence="12" type="ORF">ACFQJ7_05290</name>
</gene>
<dbReference type="SUPFAM" id="SSF47384">
    <property type="entry name" value="Homodimeric domain of signal transducing histidine kinase"/>
    <property type="match status" value="1"/>
</dbReference>
<dbReference type="CDD" id="cd00075">
    <property type="entry name" value="HATPase"/>
    <property type="match status" value="1"/>
</dbReference>
<feature type="domain" description="PAS" evidence="10">
    <location>
        <begin position="268"/>
        <end position="316"/>
    </location>
</feature>
<evidence type="ECO:0000256" key="5">
    <source>
        <dbReference type="ARBA" id="ARBA00022777"/>
    </source>
</evidence>
<dbReference type="PROSITE" id="PS50113">
    <property type="entry name" value="PAC"/>
    <property type="match status" value="1"/>
</dbReference>
<dbReference type="InterPro" id="IPR013767">
    <property type="entry name" value="PAS_fold"/>
</dbReference>
<dbReference type="InterPro" id="IPR005467">
    <property type="entry name" value="His_kinase_dom"/>
</dbReference>
<sequence>METAIRLLVVDATKGRRNETERLLEQALDSPSITSVPDASSGLAELDTRRFDCIVSAYDVGEKTGVSFMEAVTERAESVPFVLFTESDSADIATEVYTTDRAAYVLNVTGAKEPLRDSIQRLVKARQEESTRDGNQISQGQELARERERFSDLFSNFPEPTIAYGFEDGNTVFKSVNDAFEDVFGIEEQEIRDCSVNNLIVPDNIQAESNEIDNQIDSGKMVDRVVRRLAANGTSIFNLRSIPVRTPGEIEGFAVYSDITERKRREGELEQYETIVQTIPMGVLTVDEDWRISDINEPGASIVGYTAAELVGQPFINLQADGIISEDVFELSREIVEELRSNSDVRKKVIEVSIETRSGISRELEVHASLLPASSDFSGVVLVFHDITERKENEQELKRQNERLEEFASIVSHDLRNPLNVAMGHLEIVQSNHNSESVDQISDALNRMETLIRETLQLAKQGQMVTETQEIQLSSCLSDCWGMVDQSDATLKRTGDMTIEGDRSRVRQLFENLFRNATEHGGSDVTVRVQCEDETIVVADDGPGIPPDKRDGIFETGQTTSEDGAGFGLAIVKEIVEAHDWEITVSESVDGGARFEIRGFDKQTTA</sequence>
<dbReference type="InterPro" id="IPR000014">
    <property type="entry name" value="PAS"/>
</dbReference>
<comment type="catalytic activity">
    <reaction evidence="1">
        <text>ATP + protein L-histidine = ADP + protein N-phospho-L-histidine.</text>
        <dbReference type="EC" id="2.7.13.3"/>
    </reaction>
</comment>
<dbReference type="CDD" id="cd00130">
    <property type="entry name" value="PAS"/>
    <property type="match status" value="2"/>
</dbReference>
<accession>A0ABD5X4J8</accession>
<evidence type="ECO:0000313" key="12">
    <source>
        <dbReference type="EMBL" id="MFC7125454.1"/>
    </source>
</evidence>
<dbReference type="CDD" id="cd00082">
    <property type="entry name" value="HisKA"/>
    <property type="match status" value="1"/>
</dbReference>
<comment type="caution">
    <text evidence="7">Lacks conserved residue(s) required for the propagation of feature annotation.</text>
</comment>
<dbReference type="Pfam" id="PF08448">
    <property type="entry name" value="PAS_4"/>
    <property type="match status" value="1"/>
</dbReference>
<dbReference type="EC" id="2.7.13.3" evidence="2"/>
<dbReference type="Gene3D" id="3.30.565.10">
    <property type="entry name" value="Histidine kinase-like ATPase, C-terminal domain"/>
    <property type="match status" value="1"/>
</dbReference>
<keyword evidence="3" id="KW-0597">Phosphoprotein</keyword>
<dbReference type="InterPro" id="IPR035965">
    <property type="entry name" value="PAS-like_dom_sf"/>
</dbReference>
<dbReference type="Pfam" id="PF00989">
    <property type="entry name" value="PAS"/>
    <property type="match status" value="1"/>
</dbReference>
<keyword evidence="6" id="KW-0902">Two-component regulatory system</keyword>